<gene>
    <name evidence="2" type="ORF">ALAG00032_LOCUS8231</name>
    <name evidence="3" type="ORF">ALAG00032_LOCUS8232</name>
    <name evidence="4" type="ORF">ALAG00032_LOCUS8233</name>
    <name evidence="5" type="ORF">ALAG00032_LOCUS8237</name>
    <name evidence="6" type="ORF">ALAG00032_LOCUS8238</name>
</gene>
<dbReference type="EMBL" id="HBIJ01012099">
    <property type="protein sequence ID" value="CAE0367480.1"/>
    <property type="molecule type" value="Transcribed_RNA"/>
</dbReference>
<keyword evidence="1" id="KW-0732">Signal</keyword>
<dbReference type="AlphaFoldDB" id="A0A6S8D0C4"/>
<evidence type="ECO:0000313" key="5">
    <source>
        <dbReference type="EMBL" id="CAE0367480.1"/>
    </source>
</evidence>
<proteinExistence type="predicted"/>
<evidence type="ECO:0000313" key="3">
    <source>
        <dbReference type="EMBL" id="CAE0367475.1"/>
    </source>
</evidence>
<evidence type="ECO:0000313" key="6">
    <source>
        <dbReference type="EMBL" id="CAE0367481.1"/>
    </source>
</evidence>
<reference evidence="5" key="1">
    <citation type="submission" date="2021-01" db="EMBL/GenBank/DDBJ databases">
        <authorList>
            <person name="Corre E."/>
            <person name="Pelletier E."/>
            <person name="Niang G."/>
            <person name="Scheremetjew M."/>
            <person name="Finn R."/>
            <person name="Kale V."/>
            <person name="Holt S."/>
            <person name="Cochrane G."/>
            <person name="Meng A."/>
            <person name="Brown T."/>
            <person name="Cohen L."/>
        </authorList>
    </citation>
    <scope>NUCLEOTIDE SEQUENCE</scope>
    <source>
        <strain evidence="5">CCMP1510</strain>
    </source>
</reference>
<dbReference type="EMBL" id="HBIJ01012094">
    <property type="protein sequence ID" value="CAE0367476.1"/>
    <property type="molecule type" value="Transcribed_RNA"/>
</dbReference>
<sequence>MKEVLFRVLLLLLRKNMVGGSQTEVRLFFLVGADRHLPLLSHFLQHWIGTLGVLPQFVYPDVHTTSVDAEIQVERFATARKIINDAGVPLINTDFWVGHFDSISRKARFDKHLKLAFPELHRHNHSKSKSNVWIALADVDEFPQLEPGESLAARLNQLDKDGFNMFTGANVDRVAADGSLQSTPQSEIPLIQQYPYFGVKINQK</sequence>
<accession>A0A6S8D0C4</accession>
<dbReference type="EMBL" id="HBIJ01012093">
    <property type="protein sequence ID" value="CAE0367475.1"/>
    <property type="molecule type" value="Transcribed_RNA"/>
</dbReference>
<dbReference type="EMBL" id="HBIJ01012101">
    <property type="protein sequence ID" value="CAE0367481.1"/>
    <property type="molecule type" value="Transcribed_RNA"/>
</dbReference>
<evidence type="ECO:0000256" key="1">
    <source>
        <dbReference type="SAM" id="SignalP"/>
    </source>
</evidence>
<feature type="signal peptide" evidence="1">
    <location>
        <begin position="1"/>
        <end position="20"/>
    </location>
</feature>
<organism evidence="5">
    <name type="scientific">Aureoumbra lagunensis</name>
    <dbReference type="NCBI Taxonomy" id="44058"/>
    <lineage>
        <taxon>Eukaryota</taxon>
        <taxon>Sar</taxon>
        <taxon>Stramenopiles</taxon>
        <taxon>Ochrophyta</taxon>
        <taxon>Pelagophyceae</taxon>
        <taxon>Pelagomonadales</taxon>
        <taxon>Aureoumbra</taxon>
    </lineage>
</organism>
<evidence type="ECO:0008006" key="7">
    <source>
        <dbReference type="Google" id="ProtNLM"/>
    </source>
</evidence>
<feature type="chain" id="PRO_5036191373" description="Glycosyltransferase family 92 protein" evidence="1">
    <location>
        <begin position="21"/>
        <end position="204"/>
    </location>
</feature>
<protein>
    <recommendedName>
        <fullName evidence="7">Glycosyltransferase family 92 protein</fullName>
    </recommendedName>
</protein>
<evidence type="ECO:0000313" key="4">
    <source>
        <dbReference type="EMBL" id="CAE0367476.1"/>
    </source>
</evidence>
<dbReference type="EMBL" id="HBIJ01012092">
    <property type="protein sequence ID" value="CAE0367474.1"/>
    <property type="molecule type" value="Transcribed_RNA"/>
</dbReference>
<name>A0A6S8D0C4_9STRA</name>
<evidence type="ECO:0000313" key="2">
    <source>
        <dbReference type="EMBL" id="CAE0367474.1"/>
    </source>
</evidence>